<proteinExistence type="predicted"/>
<dbReference type="Proteomes" id="UP000605253">
    <property type="component" value="Unassembled WGS sequence"/>
</dbReference>
<feature type="region of interest" description="Disordered" evidence="1">
    <location>
        <begin position="55"/>
        <end position="76"/>
    </location>
</feature>
<dbReference type="Pfam" id="PF06727">
    <property type="entry name" value="DUF1207"/>
    <property type="match status" value="1"/>
</dbReference>
<evidence type="ECO:0000256" key="1">
    <source>
        <dbReference type="SAM" id="MobiDB-lite"/>
    </source>
</evidence>
<dbReference type="RefSeq" id="WP_188365237.1">
    <property type="nucleotide sequence ID" value="NZ_BAABJF010000001.1"/>
</dbReference>
<feature type="chain" id="PRO_5036997203" description="DUF1207 domain-containing protein" evidence="2">
    <location>
        <begin position="20"/>
        <end position="327"/>
    </location>
</feature>
<name>A0A917CRV7_9GAMM</name>
<protein>
    <recommendedName>
        <fullName evidence="5">DUF1207 domain-containing protein</fullName>
    </recommendedName>
</protein>
<dbReference type="AlphaFoldDB" id="A0A917CRV7"/>
<feature type="signal peptide" evidence="2">
    <location>
        <begin position="1"/>
        <end position="19"/>
    </location>
</feature>
<evidence type="ECO:0008006" key="5">
    <source>
        <dbReference type="Google" id="ProtNLM"/>
    </source>
</evidence>
<accession>A0A917CRV7</accession>
<evidence type="ECO:0000256" key="2">
    <source>
        <dbReference type="SAM" id="SignalP"/>
    </source>
</evidence>
<evidence type="ECO:0000313" key="4">
    <source>
        <dbReference type="Proteomes" id="UP000605253"/>
    </source>
</evidence>
<dbReference type="EMBL" id="BMEO01000006">
    <property type="protein sequence ID" value="GGF95720.1"/>
    <property type="molecule type" value="Genomic_DNA"/>
</dbReference>
<reference evidence="3" key="2">
    <citation type="submission" date="2020-09" db="EMBL/GenBank/DDBJ databases">
        <authorList>
            <person name="Sun Q."/>
            <person name="Zhou Y."/>
        </authorList>
    </citation>
    <scope>NUCLEOTIDE SEQUENCE</scope>
    <source>
        <strain evidence="3">CGMCC 1.12181</strain>
    </source>
</reference>
<organism evidence="3 4">
    <name type="scientific">Marinicella pacifica</name>
    <dbReference type="NCBI Taxonomy" id="1171543"/>
    <lineage>
        <taxon>Bacteria</taxon>
        <taxon>Pseudomonadati</taxon>
        <taxon>Pseudomonadota</taxon>
        <taxon>Gammaproteobacteria</taxon>
        <taxon>Lysobacterales</taxon>
        <taxon>Marinicellaceae</taxon>
        <taxon>Marinicella</taxon>
    </lineage>
</organism>
<comment type="caution">
    <text evidence="3">The sequence shown here is derived from an EMBL/GenBank/DDBJ whole genome shotgun (WGS) entry which is preliminary data.</text>
</comment>
<reference evidence="3" key="1">
    <citation type="journal article" date="2014" name="Int. J. Syst. Evol. Microbiol.">
        <title>Complete genome sequence of Corynebacterium casei LMG S-19264T (=DSM 44701T), isolated from a smear-ripened cheese.</title>
        <authorList>
            <consortium name="US DOE Joint Genome Institute (JGI-PGF)"/>
            <person name="Walter F."/>
            <person name="Albersmeier A."/>
            <person name="Kalinowski J."/>
            <person name="Ruckert C."/>
        </authorList>
    </citation>
    <scope>NUCLEOTIDE SEQUENCE</scope>
    <source>
        <strain evidence="3">CGMCC 1.12181</strain>
    </source>
</reference>
<keyword evidence="4" id="KW-1185">Reference proteome</keyword>
<gene>
    <name evidence="3" type="ORF">GCM10011365_16330</name>
</gene>
<keyword evidence="2" id="KW-0732">Signal</keyword>
<evidence type="ECO:0000313" key="3">
    <source>
        <dbReference type="EMBL" id="GGF95720.1"/>
    </source>
</evidence>
<dbReference type="InterPro" id="IPR009599">
    <property type="entry name" value="DUF1207"/>
</dbReference>
<sequence>MKTVFFFLLITVLSFSVQAEKQPVPLADALQACSEIESDYGRLVCYDNLSKAQNQNAQSDQQHPSEQANELSQSNTQTSQLPVLIADLDEAGFRYSLGRMDLLGEEFDAMLVGLGHRVNVADFSLFEQPEIYLNVFGQIRAQFDVEELSTRNNRGGALINTDFTVGGELVQHRPDWSWRLSYRHRSTHLGDEFLIENQDYLSKRTNLSYEILKFLAFKSLGQWDVYAGGGFITRMEPGGLHPLQWQAGWQYRGDESADFMPLLGMDFSAWPEADRAINLTLRAGLRINKWFNRPVDVFLEYQEGHAPYGQFYTEDFNYFGLSLYNHW</sequence>